<evidence type="ECO:0000313" key="3">
    <source>
        <dbReference type="EMBL" id="KNE98845.1"/>
    </source>
</evidence>
<feature type="region of interest" description="Disordered" evidence="1">
    <location>
        <begin position="549"/>
        <end position="571"/>
    </location>
</feature>
<feature type="compositionally biased region" description="Polar residues" evidence="1">
    <location>
        <begin position="549"/>
        <end position="561"/>
    </location>
</feature>
<dbReference type="InterPro" id="IPR020839">
    <property type="entry name" value="SCD"/>
</dbReference>
<dbReference type="SUPFAM" id="SSF48371">
    <property type="entry name" value="ARM repeat"/>
    <property type="match status" value="1"/>
</dbReference>
<dbReference type="InterPro" id="IPR039662">
    <property type="entry name" value="Cohesin_Scc3/SA"/>
</dbReference>
<dbReference type="GO" id="GO:0008278">
    <property type="term" value="C:cohesin complex"/>
    <property type="evidence" value="ECO:0007669"/>
    <property type="project" value="TreeGrafter"/>
</dbReference>
<dbReference type="PANTHER" id="PTHR11199">
    <property type="entry name" value="STROMAL ANTIGEN"/>
    <property type="match status" value="1"/>
</dbReference>
<feature type="compositionally biased region" description="Acidic residues" evidence="1">
    <location>
        <begin position="604"/>
        <end position="615"/>
    </location>
</feature>
<feature type="compositionally biased region" description="Basic and acidic residues" evidence="1">
    <location>
        <begin position="58"/>
        <end position="74"/>
    </location>
</feature>
<name>A0A0L0VHT1_9BASI</name>
<feature type="compositionally biased region" description="Basic residues" evidence="1">
    <location>
        <begin position="1459"/>
        <end position="1471"/>
    </location>
</feature>
<feature type="domain" description="SCD" evidence="2">
    <location>
        <begin position="392"/>
        <end position="477"/>
    </location>
</feature>
<dbReference type="Pfam" id="PF21581">
    <property type="entry name" value="SCD"/>
    <property type="match status" value="1"/>
</dbReference>
<keyword evidence="4" id="KW-1185">Reference proteome</keyword>
<proteinExistence type="predicted"/>
<feature type="compositionally biased region" description="Acidic residues" evidence="1">
    <location>
        <begin position="759"/>
        <end position="772"/>
    </location>
</feature>
<protein>
    <recommendedName>
        <fullName evidence="2">SCD domain-containing protein</fullName>
    </recommendedName>
</protein>
<dbReference type="EMBL" id="AJIL01000052">
    <property type="protein sequence ID" value="KNE98845.1"/>
    <property type="molecule type" value="Genomic_DNA"/>
</dbReference>
<dbReference type="InterPro" id="IPR016024">
    <property type="entry name" value="ARM-type_fold"/>
</dbReference>
<feature type="compositionally biased region" description="Low complexity" evidence="1">
    <location>
        <begin position="1573"/>
        <end position="1606"/>
    </location>
</feature>
<comment type="caution">
    <text evidence="3">The sequence shown here is derived from an EMBL/GenBank/DDBJ whole genome shotgun (WGS) entry which is preliminary data.</text>
</comment>
<dbReference type="Gene3D" id="1.25.10.10">
    <property type="entry name" value="Leucine-rich Repeat Variant"/>
    <property type="match status" value="1"/>
</dbReference>
<dbReference type="GO" id="GO:0000785">
    <property type="term" value="C:chromatin"/>
    <property type="evidence" value="ECO:0007669"/>
    <property type="project" value="TreeGrafter"/>
</dbReference>
<feature type="compositionally biased region" description="Basic residues" evidence="1">
    <location>
        <begin position="119"/>
        <end position="128"/>
    </location>
</feature>
<dbReference type="Pfam" id="PF24571">
    <property type="entry name" value="HEAT_SCC3-SA"/>
    <property type="match status" value="1"/>
</dbReference>
<dbReference type="PROSITE" id="PS51425">
    <property type="entry name" value="SCD"/>
    <property type="match status" value="1"/>
</dbReference>
<dbReference type="InterPro" id="IPR011989">
    <property type="entry name" value="ARM-like"/>
</dbReference>
<dbReference type="Proteomes" id="UP000054564">
    <property type="component" value="Unassembled WGS sequence"/>
</dbReference>
<evidence type="ECO:0000313" key="4">
    <source>
        <dbReference type="Proteomes" id="UP000054564"/>
    </source>
</evidence>
<feature type="compositionally biased region" description="Polar residues" evidence="1">
    <location>
        <begin position="1619"/>
        <end position="1628"/>
    </location>
</feature>
<feature type="compositionally biased region" description="Low complexity" evidence="1">
    <location>
        <begin position="1520"/>
        <end position="1534"/>
    </location>
</feature>
<feature type="region of interest" description="Disordered" evidence="1">
    <location>
        <begin position="1"/>
        <end position="148"/>
    </location>
</feature>
<feature type="region of interest" description="Disordered" evidence="1">
    <location>
        <begin position="592"/>
        <end position="622"/>
    </location>
</feature>
<feature type="compositionally biased region" description="Basic and acidic residues" evidence="1">
    <location>
        <begin position="1561"/>
        <end position="1572"/>
    </location>
</feature>
<dbReference type="GO" id="GO:0003682">
    <property type="term" value="F:chromatin binding"/>
    <property type="evidence" value="ECO:0007669"/>
    <property type="project" value="TreeGrafter"/>
</dbReference>
<feature type="compositionally biased region" description="Basic residues" evidence="1">
    <location>
        <begin position="1426"/>
        <end position="1439"/>
    </location>
</feature>
<dbReference type="GO" id="GO:0007062">
    <property type="term" value="P:sister chromatid cohesion"/>
    <property type="evidence" value="ECO:0007669"/>
    <property type="project" value="UniProtKB-ARBA"/>
</dbReference>
<feature type="compositionally biased region" description="Basic residues" evidence="1">
    <location>
        <begin position="95"/>
        <end position="105"/>
    </location>
</feature>
<dbReference type="InterPro" id="IPR013721">
    <property type="entry name" value="STAG"/>
</dbReference>
<dbReference type="PANTHER" id="PTHR11199:SF0">
    <property type="entry name" value="LD34181P-RELATED"/>
    <property type="match status" value="1"/>
</dbReference>
<feature type="region of interest" description="Disordered" evidence="1">
    <location>
        <begin position="758"/>
        <end position="791"/>
    </location>
</feature>
<accession>A0A0L0VHT1</accession>
<dbReference type="Pfam" id="PF08514">
    <property type="entry name" value="STAG"/>
    <property type="match status" value="1"/>
</dbReference>
<evidence type="ECO:0000259" key="2">
    <source>
        <dbReference type="PROSITE" id="PS51425"/>
    </source>
</evidence>
<dbReference type="OrthoDB" id="498590at2759"/>
<dbReference type="InterPro" id="IPR056396">
    <property type="entry name" value="HEAT_SCC3-SA"/>
</dbReference>
<sequence length="1643" mass="184166">MTSLRRSNRSSQQEESHQTQPNGTSSKRKARLSSPRSNEDSEDQLTPKRARRASKSKANNESDHSQDKGSHSDSDSDSDDFTPKSTARSAARGSGRGRARGRGRAKPTGDRVKSTPKIPKVKKARISKATKQQLETDGNETNHDNPEGAMIPQAEYEIDQDNDLFNTIRMGASAIQPTLEDWMDIYQGSTTGGDDELQEDAKGQAISQFINFILRSCGCNCSIDKHKALDIDAITDTLDTIQETFKKVRSQAYPLIVKSGKSVSKNFRKNLISLCQQLVQLAHSNEILYDEHFIPIIQSYLVSMSSSTLRSFRHTSTVISLFGFINPMCELLINTKKELISLTRKVEIEAAKKHANKSKLDQLHEWQKRKKHVLKEKTSLENIIDEFFDGVFVHRYRDADPSIRVDCVQALGQWMSMVPDYFLEGNYLRYIGWVLTDSNKDARNEALRALCTLYSKEENIGVMQHFTSRFRSRLIEMATGESDFTTRCLSINIVTQIDRHGLLDSSQRNQLGRLIYHEDSRVRKAASAFFGNMFQETLEARKLRLDALTNQSSNKGNGPHNSKQKSRTTESETQIAFKCLAHLLLKLERVPKSDSIEDGQSSNSEDEIPTDEDNPENTGQRHLGSFYQNDIEKGRIDLAIEDLWPRVEVLHDWEALCHYLLLDHTASTNRPQKSTVPAHAGRSSISLGDVESSASDDHSNNDSVKDMSIMNEACKLNEAEETILVEVLVASLRKFGSTLSTTEALKLKKRKKRVQDHEVTDEEGVVTTEDEATVARRAQKSTGAEDEEPENKTDLTRVMINLLPKLWSKFMSDPVKLTEVFRIPKLMSLNMYLDLRMVSAFEDMWDTMIKQYLKQQDIGLIQVISSTISHVLNDSKSLEHINEPKILKLHEALTSSLIDLTTNDSSIDLEKDELDEDQLASITLLLTKIARLFRQSDLSKSIKNKDLDLSGKVTPYDLIYSLSKRAHLAYLSEVKLVEVSLEILQLNFTWTSVSIYRATLSNQTSIDPPITAPIEAGGDAGSSSLSNSLLEHGILVRDNLVKTLTDYVVSSNDNIHESIKRAAFIHLLNTYLLCQGALIPKDLRLECDEEIQSKFAQFIELEIQKFVKDPHEQLDENGEQVDHMPGPSTHTKKSKKDLASKSKSKSIPDQSITSYEELQRIEEFDLLITTYSKSIRCGLIDIKHTIIMIQHYTRFNKIFDISIELIIATLIDNISDIAEQNSLVINCLIDIFKASFELYLDVNEDYTEEQFIKLTRLLQSVIIHRGARMSYKSRFDSSLLMTLHLDCIRWIIGKAGVVPELEPPELNQLGTMFRGLTLLLIGIDGRSCLKIKAELEKLIEDRQFDIPATKSWDPYQLYKKRLISMMAKDPNIARAAKLALQKQSGGEGEEGETSNRPVAVNGERNNDEDGGEADQTGMGPPASKANKTRRKPRPKKLKSKAREINPESGDEGVTEAKSKKSAGKGVSRQRSRSPQVSSRVPTSSAGPSHRRREASVQSVVSVVIPAGPKRKRLISEQHRSQQPSQSGGEPSSSQIPTHNHKRARLSAVVIGKSGANNVDSDPTKSRKKDRVDSSQSVDRSLPSGSPDSSSRPKPIPSSSASSSRRSPTADIHPDPPRDLSSSPAQSEISLAAIKRNSRQQNQK</sequence>
<evidence type="ECO:0000256" key="1">
    <source>
        <dbReference type="SAM" id="MobiDB-lite"/>
    </source>
</evidence>
<feature type="compositionally biased region" description="Low complexity" evidence="1">
    <location>
        <begin position="1472"/>
        <end position="1484"/>
    </location>
</feature>
<feature type="compositionally biased region" description="Basic and acidic residues" evidence="1">
    <location>
        <begin position="695"/>
        <end position="704"/>
    </location>
</feature>
<feature type="region of interest" description="Disordered" evidence="1">
    <location>
        <begin position="1116"/>
        <end position="1145"/>
    </location>
</feature>
<organism evidence="3 4">
    <name type="scientific">Puccinia striiformis f. sp. tritici PST-78</name>
    <dbReference type="NCBI Taxonomy" id="1165861"/>
    <lineage>
        <taxon>Eukaryota</taxon>
        <taxon>Fungi</taxon>
        <taxon>Dikarya</taxon>
        <taxon>Basidiomycota</taxon>
        <taxon>Pucciniomycotina</taxon>
        <taxon>Pucciniomycetes</taxon>
        <taxon>Pucciniales</taxon>
        <taxon>Pucciniaceae</taxon>
        <taxon>Puccinia</taxon>
    </lineage>
</organism>
<reference evidence="4" key="1">
    <citation type="submission" date="2014-03" db="EMBL/GenBank/DDBJ databases">
        <title>The Genome Sequence of Puccinia striiformis f. sp. tritici PST-78.</title>
        <authorList>
            <consortium name="The Broad Institute Genome Sequencing Platform"/>
            <person name="Cuomo C."/>
            <person name="Hulbert S."/>
            <person name="Chen X."/>
            <person name="Walker B."/>
            <person name="Young S.K."/>
            <person name="Zeng Q."/>
            <person name="Gargeya S."/>
            <person name="Fitzgerald M."/>
            <person name="Haas B."/>
            <person name="Abouelleil A."/>
            <person name="Alvarado L."/>
            <person name="Arachchi H.M."/>
            <person name="Berlin A.M."/>
            <person name="Chapman S.B."/>
            <person name="Goldberg J."/>
            <person name="Griggs A."/>
            <person name="Gujja S."/>
            <person name="Hansen M."/>
            <person name="Howarth C."/>
            <person name="Imamovic A."/>
            <person name="Larimer J."/>
            <person name="McCowan C."/>
            <person name="Montmayeur A."/>
            <person name="Murphy C."/>
            <person name="Neiman D."/>
            <person name="Pearson M."/>
            <person name="Priest M."/>
            <person name="Roberts A."/>
            <person name="Saif S."/>
            <person name="Shea T."/>
            <person name="Sisk P."/>
            <person name="Sykes S."/>
            <person name="Wortman J."/>
            <person name="Nusbaum C."/>
            <person name="Birren B."/>
        </authorList>
    </citation>
    <scope>NUCLEOTIDE SEQUENCE [LARGE SCALE GENOMIC DNA]</scope>
    <source>
        <strain evidence="4">race PST-78</strain>
    </source>
</reference>
<dbReference type="STRING" id="1165861.A0A0L0VHT1"/>
<feature type="compositionally biased region" description="Low complexity" evidence="1">
    <location>
        <begin position="1"/>
        <end position="11"/>
    </location>
</feature>
<dbReference type="GO" id="GO:0005634">
    <property type="term" value="C:nucleus"/>
    <property type="evidence" value="ECO:0007669"/>
    <property type="project" value="TreeGrafter"/>
</dbReference>
<feature type="region of interest" description="Disordered" evidence="1">
    <location>
        <begin position="1379"/>
        <end position="1643"/>
    </location>
</feature>
<gene>
    <name evidence="3" type="ORF">PSTG_07867</name>
</gene>
<feature type="region of interest" description="Disordered" evidence="1">
    <location>
        <begin position="669"/>
        <end position="704"/>
    </location>
</feature>